<dbReference type="Proteomes" id="UP001222800">
    <property type="component" value="Chromosome"/>
</dbReference>
<name>A0ABY8EE91_9FIRM</name>
<accession>A0ABY8EE91</accession>
<dbReference type="SUPFAM" id="SSF56507">
    <property type="entry name" value="Methionine synthase activation domain-like"/>
    <property type="match status" value="1"/>
</dbReference>
<dbReference type="InterPro" id="IPR037010">
    <property type="entry name" value="VitB12-dep_Met_synth_activ_sf"/>
</dbReference>
<protein>
    <recommendedName>
        <fullName evidence="3">AdoMet activation domain-containing protein</fullName>
    </recommendedName>
</protein>
<organism evidence="1 2">
    <name type="scientific">Tepidibacter hydrothermalis</name>
    <dbReference type="NCBI Taxonomy" id="3036126"/>
    <lineage>
        <taxon>Bacteria</taxon>
        <taxon>Bacillati</taxon>
        <taxon>Bacillota</taxon>
        <taxon>Clostridia</taxon>
        <taxon>Peptostreptococcales</taxon>
        <taxon>Peptostreptococcaceae</taxon>
        <taxon>Tepidibacter</taxon>
    </lineage>
</organism>
<dbReference type="EMBL" id="CP120733">
    <property type="protein sequence ID" value="WFD09807.1"/>
    <property type="molecule type" value="Genomic_DNA"/>
</dbReference>
<evidence type="ECO:0000313" key="2">
    <source>
        <dbReference type="Proteomes" id="UP001222800"/>
    </source>
</evidence>
<reference evidence="1 2" key="1">
    <citation type="submission" date="2023-03" db="EMBL/GenBank/DDBJ databases">
        <title>Complete genome sequence of Tepidibacter sp. SWIR-1, isolated from a deep-sea hydrothermal vent.</title>
        <authorList>
            <person name="Li X."/>
        </authorList>
    </citation>
    <scope>NUCLEOTIDE SEQUENCE [LARGE SCALE GENOMIC DNA]</scope>
    <source>
        <strain evidence="1 2">SWIR-1</strain>
    </source>
</reference>
<proteinExistence type="predicted"/>
<dbReference type="RefSeq" id="WP_277731758.1">
    <property type="nucleotide sequence ID" value="NZ_CP120733.1"/>
</dbReference>
<evidence type="ECO:0008006" key="3">
    <source>
        <dbReference type="Google" id="ProtNLM"/>
    </source>
</evidence>
<sequence length="223" mass="25443">MDVNVLYNFNIEKEIDTICERVDELRGLENEVLNIKKYIKPCIYYKDMNIKSIEKDNVVLDEIEIDSAYLAKGLSGCHKITLIALSIGDELPKYSQEKYLSCELKKSSIADILGSHAVEIVIDKFHNYLVGKNLLKGVHSSLRFSPGYGDWDLRYQKNILDILKTHEDINVSSNFLLQPVKSVTAIVGWSYQIKETNYPTGYKSEICKGTNTCSNCRTWACKK</sequence>
<keyword evidence="2" id="KW-1185">Reference proteome</keyword>
<evidence type="ECO:0000313" key="1">
    <source>
        <dbReference type="EMBL" id="WFD09807.1"/>
    </source>
</evidence>
<gene>
    <name evidence="1" type="ORF">P4S50_15620</name>
</gene>
<dbReference type="Gene3D" id="3.40.109.40">
    <property type="match status" value="1"/>
</dbReference>